<keyword evidence="16" id="KW-0812">Transmembrane</keyword>
<evidence type="ECO:0000256" key="1">
    <source>
        <dbReference type="ARBA" id="ARBA00004752"/>
    </source>
</evidence>
<dbReference type="GO" id="GO:0006508">
    <property type="term" value="P:proteolysis"/>
    <property type="evidence" value="ECO:0007669"/>
    <property type="project" value="UniProtKB-KW"/>
</dbReference>
<evidence type="ECO:0000256" key="8">
    <source>
        <dbReference type="ARBA" id="ARBA00022801"/>
    </source>
</evidence>
<dbReference type="Pfam" id="PF00905">
    <property type="entry name" value="Transpeptidase"/>
    <property type="match status" value="1"/>
</dbReference>
<dbReference type="EC" id="2.4.1.129" evidence="19"/>
<dbReference type="KEGG" id="pect:BN1012_Phect2462"/>
<dbReference type="PATRIC" id="fig|1458461.3.peg.2467"/>
<evidence type="ECO:0000256" key="15">
    <source>
        <dbReference type="SAM" id="MobiDB-lite"/>
    </source>
</evidence>
<evidence type="ECO:0000256" key="5">
    <source>
        <dbReference type="ARBA" id="ARBA00022670"/>
    </source>
</evidence>
<dbReference type="GO" id="GO:0009252">
    <property type="term" value="P:peptidoglycan biosynthetic process"/>
    <property type="evidence" value="ECO:0007669"/>
    <property type="project" value="UniProtKB-UniPathway"/>
</dbReference>
<dbReference type="PANTHER" id="PTHR32282">
    <property type="entry name" value="BINDING PROTEIN TRANSPEPTIDASE, PUTATIVE-RELATED"/>
    <property type="match status" value="1"/>
</dbReference>
<feature type="compositionally biased region" description="Basic and acidic residues" evidence="15">
    <location>
        <begin position="753"/>
        <end position="772"/>
    </location>
</feature>
<dbReference type="GO" id="GO:0071555">
    <property type="term" value="P:cell wall organization"/>
    <property type="evidence" value="ECO:0007669"/>
    <property type="project" value="UniProtKB-KW"/>
</dbReference>
<evidence type="ECO:0000259" key="18">
    <source>
        <dbReference type="Pfam" id="PF00912"/>
    </source>
</evidence>
<dbReference type="STRING" id="1458461.BN1012_Phect2462"/>
<dbReference type="PANTHER" id="PTHR32282:SF33">
    <property type="entry name" value="PEPTIDOGLYCAN GLYCOSYLTRANSFERASE"/>
    <property type="match status" value="1"/>
</dbReference>
<evidence type="ECO:0000256" key="10">
    <source>
        <dbReference type="ARBA" id="ARBA00022984"/>
    </source>
</evidence>
<evidence type="ECO:0000256" key="6">
    <source>
        <dbReference type="ARBA" id="ARBA00022676"/>
    </source>
</evidence>
<keyword evidence="5" id="KW-0645">Protease</keyword>
<evidence type="ECO:0000256" key="13">
    <source>
        <dbReference type="ARBA" id="ARBA00034000"/>
    </source>
</evidence>
<evidence type="ECO:0000259" key="17">
    <source>
        <dbReference type="Pfam" id="PF00905"/>
    </source>
</evidence>
<gene>
    <name evidence="19" type="ORF">BN1012_Phect2462</name>
</gene>
<evidence type="ECO:0000256" key="7">
    <source>
        <dbReference type="ARBA" id="ARBA00022679"/>
    </source>
</evidence>
<name>X5MMT2_9HYPH</name>
<reference evidence="19 20" key="1">
    <citation type="journal article" date="2014" name="Front. Genet.">
        <title>Genome and metabolic network of "Candidatus Phaeomarinobacter ectocarpi" Ec32, a new candidate genus of Alphaproteobacteria frequently associated with brown algae.</title>
        <authorList>
            <person name="Dittami S.M."/>
            <person name="Barbeyron T."/>
            <person name="Boyen C."/>
            <person name="Cambefort J."/>
            <person name="Collet G."/>
            <person name="Delage L."/>
            <person name="Gobet A."/>
            <person name="Groisillier A."/>
            <person name="Leblanc C."/>
            <person name="Michel G."/>
            <person name="Scornet D."/>
            <person name="Siegel A."/>
            <person name="Tapia J.E."/>
            <person name="Tonon T."/>
        </authorList>
    </citation>
    <scope>NUCLEOTIDE SEQUENCE [LARGE SCALE GENOMIC DNA]</scope>
    <source>
        <strain evidence="19 20">Ec32</strain>
    </source>
</reference>
<dbReference type="InterPro" id="IPR023346">
    <property type="entry name" value="Lysozyme-like_dom_sf"/>
</dbReference>
<keyword evidence="9" id="KW-0133">Cell shape</keyword>
<dbReference type="NCBIfam" id="TIGR02074">
    <property type="entry name" value="PBP_1a_fam"/>
    <property type="match status" value="1"/>
</dbReference>
<evidence type="ECO:0000256" key="14">
    <source>
        <dbReference type="ARBA" id="ARBA00049902"/>
    </source>
</evidence>
<evidence type="ECO:0000256" key="2">
    <source>
        <dbReference type="ARBA" id="ARBA00007090"/>
    </source>
</evidence>
<accession>X5MMT2</accession>
<dbReference type="EMBL" id="HG966617">
    <property type="protein sequence ID" value="CDO60675.1"/>
    <property type="molecule type" value="Genomic_DNA"/>
</dbReference>
<dbReference type="Pfam" id="PF00912">
    <property type="entry name" value="Transgly"/>
    <property type="match status" value="1"/>
</dbReference>
<dbReference type="GO" id="GO:0030288">
    <property type="term" value="C:outer membrane-bounded periplasmic space"/>
    <property type="evidence" value="ECO:0007669"/>
    <property type="project" value="TreeGrafter"/>
</dbReference>
<dbReference type="HOGENOM" id="CLU_006354_2_7_5"/>
<evidence type="ECO:0000256" key="16">
    <source>
        <dbReference type="SAM" id="Phobius"/>
    </source>
</evidence>
<proteinExistence type="inferred from homology"/>
<dbReference type="InterPro" id="IPR012338">
    <property type="entry name" value="Beta-lactam/transpept-like"/>
</dbReference>
<dbReference type="InterPro" id="IPR001460">
    <property type="entry name" value="PCN-bd_Tpept"/>
</dbReference>
<evidence type="ECO:0000313" key="19">
    <source>
        <dbReference type="EMBL" id="CDO60675.1"/>
    </source>
</evidence>
<dbReference type="AlphaFoldDB" id="X5MMT2"/>
<dbReference type="GO" id="GO:0008955">
    <property type="term" value="F:peptidoglycan glycosyltransferase activity"/>
    <property type="evidence" value="ECO:0007669"/>
    <property type="project" value="UniProtKB-EC"/>
</dbReference>
<keyword evidence="6 19" id="KW-0328">Glycosyltransferase</keyword>
<evidence type="ECO:0000256" key="3">
    <source>
        <dbReference type="ARBA" id="ARBA00007739"/>
    </source>
</evidence>
<evidence type="ECO:0000256" key="12">
    <source>
        <dbReference type="ARBA" id="ARBA00023316"/>
    </source>
</evidence>
<keyword evidence="11" id="KW-0511">Multifunctional enzyme</keyword>
<comment type="catalytic activity">
    <reaction evidence="14">
        <text>[GlcNAc-(1-&gt;4)-Mur2Ac(oyl-L-Ala-gamma-D-Glu-L-Lys-D-Ala-D-Ala)](n)-di-trans,octa-cis-undecaprenyl diphosphate + beta-D-GlcNAc-(1-&gt;4)-Mur2Ac(oyl-L-Ala-gamma-D-Glu-L-Lys-D-Ala-D-Ala)-di-trans,octa-cis-undecaprenyl diphosphate = [GlcNAc-(1-&gt;4)-Mur2Ac(oyl-L-Ala-gamma-D-Glu-L-Lys-D-Ala-D-Ala)](n+1)-di-trans,octa-cis-undecaprenyl diphosphate + di-trans,octa-cis-undecaprenyl diphosphate + H(+)</text>
        <dbReference type="Rhea" id="RHEA:23708"/>
        <dbReference type="Rhea" id="RHEA-COMP:9602"/>
        <dbReference type="Rhea" id="RHEA-COMP:9603"/>
        <dbReference type="ChEBI" id="CHEBI:15378"/>
        <dbReference type="ChEBI" id="CHEBI:58405"/>
        <dbReference type="ChEBI" id="CHEBI:60033"/>
        <dbReference type="ChEBI" id="CHEBI:78435"/>
        <dbReference type="EC" id="2.4.99.28"/>
    </reaction>
</comment>
<dbReference type="RefSeq" id="WP_052534546.1">
    <property type="nucleotide sequence ID" value="NZ_HG966617.1"/>
</dbReference>
<dbReference type="GO" id="GO:0009002">
    <property type="term" value="F:serine-type D-Ala-D-Ala carboxypeptidase activity"/>
    <property type="evidence" value="ECO:0007669"/>
    <property type="project" value="UniProtKB-EC"/>
</dbReference>
<keyword evidence="7 19" id="KW-0808">Transferase</keyword>
<feature type="transmembrane region" description="Helical" evidence="16">
    <location>
        <begin position="83"/>
        <end position="104"/>
    </location>
</feature>
<feature type="domain" description="Glycosyl transferase family 51" evidence="18">
    <location>
        <begin position="132"/>
        <end position="304"/>
    </location>
</feature>
<dbReference type="InterPro" id="IPR001264">
    <property type="entry name" value="Glyco_trans_51"/>
</dbReference>
<sequence length="772" mass="84268">MGTYTSNRDSERQGSWPPTGSSHPADAQSRVDFVSSDRFDDTPDLALGYAPLATSGVRPNKDQKLDDDAKAIRRGRMGGGFRLMLFSSFATLLLIFMLPLALGLPGKVDPWSIRSIANGDVNVTFLDGNGDLLAHRGYRQEETVPLSEMPPYLVQAVLAMEDRRFYRHWGVDILGVLRAAQANFAAGGIVEGGSTITQQLARNLYLDGSRTFTRKAQEAALAFWLEQQLTKDEILELYLNRIYLGAGAYGVEAASKVYFSKSVRELTVSEAALIAGLPKAPAQLSPAKDLPRAQDRAALVLEKLEETGWMTAAEIEAARAAPAIVELEERSPDIRASYFVDWVYSRMPLFVDGPPRELVVETTFDPELQRMGEEALAATFDGLRSNAKVDQGALVALDHNGAVKAMVGGRDYLESQFNRATQAIRQPGSAFKPLVYMAALQNGYTPYSGIVDRPVRINGWKPLNANRRYSGWMQMRNAIAYSVNTIAVRVGHKVGLDKVADYARASGITTPLPAHPSLALGAMGTRLYELTGSYVPLANGGYEAPAYGITRISNVEGDVLYERARNIIGAMPPPYRENNSGQEQVDEDAVMTPILNKVATTRDVQTMTKMLKRVISIGTGRRASLGAREAAGKTGTTNDNRDALFVGYTADLVAGVWMGNDNNSEMDRVYGGTLPATTWANFMTAAHEGKPKRKIYTPIWVAPHPSQYKEPEPVVEEVPMVEAPAVPNYAALRGKLNGLSSALAAAVPLEAPEPVRTRSRGMDRSVFRSRDD</sequence>
<dbReference type="InterPro" id="IPR036950">
    <property type="entry name" value="PBP_transglycosylase"/>
</dbReference>
<keyword evidence="20" id="KW-1185">Reference proteome</keyword>
<evidence type="ECO:0000313" key="20">
    <source>
        <dbReference type="Proteomes" id="UP000032160"/>
    </source>
</evidence>
<feature type="region of interest" description="Disordered" evidence="15">
    <location>
        <begin position="750"/>
        <end position="772"/>
    </location>
</feature>
<dbReference type="FunFam" id="1.10.3810.10:FF:000001">
    <property type="entry name" value="Penicillin-binding protein 1A"/>
    <property type="match status" value="1"/>
</dbReference>
<dbReference type="UniPathway" id="UPA00219"/>
<comment type="pathway">
    <text evidence="1">Cell wall biogenesis; peptidoglycan biosynthesis.</text>
</comment>
<organism evidence="19 20">
    <name type="scientific">Candidatus Phaeomarinibacter ectocarpi</name>
    <dbReference type="NCBI Taxonomy" id="1458461"/>
    <lineage>
        <taxon>Bacteria</taxon>
        <taxon>Pseudomonadati</taxon>
        <taxon>Pseudomonadota</taxon>
        <taxon>Alphaproteobacteria</taxon>
        <taxon>Hyphomicrobiales</taxon>
        <taxon>Parvibaculaceae</taxon>
        <taxon>Candidatus Phaeomarinibacter</taxon>
    </lineage>
</organism>
<dbReference type="Gene3D" id="1.10.3810.10">
    <property type="entry name" value="Biosynthetic peptidoglycan transglycosylase-like"/>
    <property type="match status" value="1"/>
</dbReference>
<evidence type="ECO:0000256" key="9">
    <source>
        <dbReference type="ARBA" id="ARBA00022960"/>
    </source>
</evidence>
<comment type="similarity">
    <text evidence="2">In the C-terminal section; belongs to the transpeptidase family.</text>
</comment>
<comment type="similarity">
    <text evidence="3">In the N-terminal section; belongs to the glycosyltransferase 51 family.</text>
</comment>
<evidence type="ECO:0000256" key="4">
    <source>
        <dbReference type="ARBA" id="ARBA00022645"/>
    </source>
</evidence>
<dbReference type="OrthoDB" id="9766909at2"/>
<comment type="catalytic activity">
    <reaction evidence="13">
        <text>Preferential cleavage: (Ac)2-L-Lys-D-Ala-|-D-Ala. Also transpeptidation of peptidyl-alanyl moieties that are N-acyl substituents of D-alanine.</text>
        <dbReference type="EC" id="3.4.16.4"/>
    </reaction>
</comment>
<dbReference type="GO" id="GO:0008658">
    <property type="term" value="F:penicillin binding"/>
    <property type="evidence" value="ECO:0007669"/>
    <property type="project" value="InterPro"/>
</dbReference>
<dbReference type="InterPro" id="IPR050396">
    <property type="entry name" value="Glycosyltr_51/Transpeptidase"/>
</dbReference>
<feature type="domain" description="Penicillin-binding protein transpeptidase" evidence="17">
    <location>
        <begin position="393"/>
        <end position="650"/>
    </location>
</feature>
<keyword evidence="8" id="KW-0378">Hydrolase</keyword>
<dbReference type="SUPFAM" id="SSF53955">
    <property type="entry name" value="Lysozyme-like"/>
    <property type="match status" value="1"/>
</dbReference>
<evidence type="ECO:0000256" key="11">
    <source>
        <dbReference type="ARBA" id="ARBA00023268"/>
    </source>
</evidence>
<feature type="region of interest" description="Disordered" evidence="15">
    <location>
        <begin position="1"/>
        <end position="31"/>
    </location>
</feature>
<keyword evidence="12" id="KW-0961">Cell wall biogenesis/degradation</keyword>
<dbReference type="Gene3D" id="3.40.710.10">
    <property type="entry name" value="DD-peptidase/beta-lactamase superfamily"/>
    <property type="match status" value="1"/>
</dbReference>
<keyword evidence="16" id="KW-1133">Transmembrane helix</keyword>
<dbReference type="GO" id="GO:0008360">
    <property type="term" value="P:regulation of cell shape"/>
    <property type="evidence" value="ECO:0007669"/>
    <property type="project" value="UniProtKB-KW"/>
</dbReference>
<protein>
    <submittedName>
        <fullName evidence="19">Glycosyl transferase|GT51</fullName>
        <ecNumber evidence="19">2.4.1.129</ecNumber>
    </submittedName>
</protein>
<keyword evidence="10" id="KW-0573">Peptidoglycan synthesis</keyword>
<dbReference type="SUPFAM" id="SSF56601">
    <property type="entry name" value="beta-lactamase/transpeptidase-like"/>
    <property type="match status" value="1"/>
</dbReference>
<keyword evidence="4" id="KW-0121">Carboxypeptidase</keyword>
<keyword evidence="16" id="KW-0472">Membrane</keyword>
<dbReference type="Proteomes" id="UP000032160">
    <property type="component" value="Chromosome I"/>
</dbReference>